<feature type="binding site" evidence="2">
    <location>
        <position position="157"/>
    </location>
    <ligand>
        <name>substrate</name>
    </ligand>
</feature>
<dbReference type="Pfam" id="PF03480">
    <property type="entry name" value="DctP"/>
    <property type="match status" value="1"/>
</dbReference>
<feature type="signal peptide" evidence="4">
    <location>
        <begin position="1"/>
        <end position="22"/>
    </location>
</feature>
<proteinExistence type="predicted"/>
<evidence type="ECO:0000313" key="5">
    <source>
        <dbReference type="EMBL" id="CAA0090274.1"/>
    </source>
</evidence>
<evidence type="ECO:0000256" key="2">
    <source>
        <dbReference type="PIRSR" id="PIRSR039026-1"/>
    </source>
</evidence>
<dbReference type="PANTHER" id="PTHR33376:SF5">
    <property type="entry name" value="EXTRACYTOPLASMIC SOLUTE RECEPTOR PROTEIN"/>
    <property type="match status" value="1"/>
</dbReference>
<dbReference type="InterPro" id="IPR006311">
    <property type="entry name" value="TAT_signal"/>
</dbReference>
<dbReference type="PANTHER" id="PTHR33376">
    <property type="match status" value="1"/>
</dbReference>
<sequence length="370" mass="40725">MMNRRSLLRAAGITATGTGALAAPALAQYAPQVRWRLTTSVPRSLDIIFGANELVSRYVSEATDGRFVIQNFAAGEIVPGLQALDAAENGTVEIAQTPLYYYVGKDPTFACFAAVPFGLNARQQNAWYWHGGGRELQESFLAKYGLVGFPGGNTGGQMGGWFRREIHALDDLKGLKFRIGGLAGEVMARLGAVPQQIAPADIYSALDKGTIDACEWIGPYDDEKLGFVKVAPYYYYPGWWDGGTVVNLVVNRGKWLELPASYKAVFEAAVGFANADMLAKYDARNPAALRRLVAAGAVLRPFPRSFIDAAFTETNALYAELGARHPDFGDILDALLRFRDEDYLWWQVGEYPYDTMMITHTHGSRLRNDK</sequence>
<accession>A0A5S9NI63</accession>
<keyword evidence="1 4" id="KW-0732">Signal</keyword>
<keyword evidence="3" id="KW-0479">Metal-binding</keyword>
<dbReference type="GO" id="GO:0055085">
    <property type="term" value="P:transmembrane transport"/>
    <property type="evidence" value="ECO:0007669"/>
    <property type="project" value="InterPro"/>
</dbReference>
<feature type="chain" id="PRO_5024835522" evidence="4">
    <location>
        <begin position="23"/>
        <end position="370"/>
    </location>
</feature>
<dbReference type="Gene3D" id="3.40.190.170">
    <property type="entry name" value="Bacterial extracellular solute-binding protein, family 7"/>
    <property type="match status" value="1"/>
</dbReference>
<name>A0A5S9NI63_9HYPH</name>
<feature type="binding site" evidence="2">
    <location>
        <position position="178"/>
    </location>
    <ligand>
        <name>substrate</name>
    </ligand>
</feature>
<dbReference type="InterPro" id="IPR018389">
    <property type="entry name" value="DctP_fam"/>
</dbReference>
<evidence type="ECO:0000256" key="1">
    <source>
        <dbReference type="ARBA" id="ARBA00022729"/>
    </source>
</evidence>
<feature type="binding site" evidence="3">
    <location>
        <position position="216"/>
    </location>
    <ligand>
        <name>Na(+)</name>
        <dbReference type="ChEBI" id="CHEBI:29101"/>
    </ligand>
</feature>
<dbReference type="EMBL" id="CACSAS010000001">
    <property type="protein sequence ID" value="CAA0090274.1"/>
    <property type="molecule type" value="Genomic_DNA"/>
</dbReference>
<dbReference type="PROSITE" id="PS51318">
    <property type="entry name" value="TAT"/>
    <property type="match status" value="1"/>
</dbReference>
<feature type="binding site" evidence="3">
    <location>
        <position position="241"/>
    </location>
    <ligand>
        <name>substrate</name>
    </ligand>
</feature>
<dbReference type="Proteomes" id="UP000433050">
    <property type="component" value="Unassembled WGS sequence"/>
</dbReference>
<dbReference type="InterPro" id="IPR038404">
    <property type="entry name" value="TRAP_DctP_sf"/>
</dbReference>
<dbReference type="Gene3D" id="3.40.190.10">
    <property type="entry name" value="Periplasmic binding protein-like II"/>
    <property type="match status" value="1"/>
</dbReference>
<reference evidence="5 6" key="1">
    <citation type="submission" date="2019-12" db="EMBL/GenBank/DDBJ databases">
        <authorList>
            <person name="Reyes-Prieto M."/>
        </authorList>
    </citation>
    <scope>NUCLEOTIDE SEQUENCE [LARGE SCALE GENOMIC DNA]</scope>
    <source>
        <strain evidence="5">HF14-78462</strain>
    </source>
</reference>
<evidence type="ECO:0000313" key="6">
    <source>
        <dbReference type="Proteomes" id="UP000433050"/>
    </source>
</evidence>
<gene>
    <name evidence="5" type="primary">takP_1</name>
    <name evidence="5" type="ORF">STARVERO_01136</name>
</gene>
<evidence type="ECO:0000256" key="4">
    <source>
        <dbReference type="SAM" id="SignalP"/>
    </source>
</evidence>
<protein>
    <submittedName>
        <fullName evidence="5">Alpha-keto acid-binding periplasmic protein TakP</fullName>
    </submittedName>
</protein>
<feature type="binding site" evidence="3">
    <location>
        <position position="215"/>
    </location>
    <ligand>
        <name>substrate</name>
    </ligand>
</feature>
<dbReference type="GO" id="GO:0031317">
    <property type="term" value="C:tripartite ATP-independent periplasmic transporter complex"/>
    <property type="evidence" value="ECO:0007669"/>
    <property type="project" value="InterPro"/>
</dbReference>
<dbReference type="AlphaFoldDB" id="A0A5S9NI63"/>
<keyword evidence="6" id="KW-1185">Reference proteome</keyword>
<dbReference type="PIRSF" id="PIRSF039026">
    <property type="entry name" value="SiaP"/>
    <property type="match status" value="1"/>
</dbReference>
<organism evidence="5 6">
    <name type="scientific">Starkeya nomas</name>
    <dbReference type="NCBI Taxonomy" id="2666134"/>
    <lineage>
        <taxon>Bacteria</taxon>
        <taxon>Pseudomonadati</taxon>
        <taxon>Pseudomonadota</taxon>
        <taxon>Alphaproteobacteria</taxon>
        <taxon>Hyphomicrobiales</taxon>
        <taxon>Xanthobacteraceae</taxon>
        <taxon>Starkeya</taxon>
    </lineage>
</organism>
<dbReference type="InterPro" id="IPR026289">
    <property type="entry name" value="SBP_TakP-like"/>
</dbReference>
<evidence type="ECO:0000256" key="3">
    <source>
        <dbReference type="PIRSR" id="PIRSR039026-2"/>
    </source>
</evidence>
<dbReference type="GO" id="GO:0046872">
    <property type="term" value="F:metal ion binding"/>
    <property type="evidence" value="ECO:0007669"/>
    <property type="project" value="UniProtKB-KW"/>
</dbReference>